<gene>
    <name evidence="5" type="ORF">G1H11_05820</name>
</gene>
<dbReference type="CDD" id="cd07377">
    <property type="entry name" value="WHTH_GntR"/>
    <property type="match status" value="1"/>
</dbReference>
<dbReference type="Proteomes" id="UP000469185">
    <property type="component" value="Unassembled WGS sequence"/>
</dbReference>
<dbReference type="Gene3D" id="1.20.120.530">
    <property type="entry name" value="GntR ligand-binding domain-like"/>
    <property type="match status" value="1"/>
</dbReference>
<name>A0A6N9YIR2_9ACTN</name>
<keyword evidence="2" id="KW-0238">DNA-binding</keyword>
<sequence>MRKPLYQEAQQRLRDYILDHQLTPGAGLPPEGELANELGISRLSLREATKSLETLGVIKAVPGRGLYVSTFSFDAVVQQLPYSFGIGGHSLTELLQVREAIEGGLIVAVSTLMTEADLAELDGIVDEMAAAHARGETFAEVDRRFHVRLFAPLDNGLVTTLLELFWDLFHKLESELPAGDQHSVDVHRDILAAIRGGDARQMMRSVREHFGGIRRSLDARSSSASQENQAEDT</sequence>
<reference evidence="5 6" key="1">
    <citation type="submission" date="2020-02" db="EMBL/GenBank/DDBJ databases">
        <authorList>
            <person name="Li X.-J."/>
            <person name="Feng X.-M."/>
        </authorList>
    </citation>
    <scope>NUCLEOTIDE SEQUENCE [LARGE SCALE GENOMIC DNA]</scope>
    <source>
        <strain evidence="5 6">CGMCC 4.7225</strain>
    </source>
</reference>
<dbReference type="PANTHER" id="PTHR43537">
    <property type="entry name" value="TRANSCRIPTIONAL REGULATOR, GNTR FAMILY"/>
    <property type="match status" value="1"/>
</dbReference>
<dbReference type="EMBL" id="JAAGOB010000002">
    <property type="protein sequence ID" value="NED94825.1"/>
    <property type="molecule type" value="Genomic_DNA"/>
</dbReference>
<dbReference type="InterPro" id="IPR000524">
    <property type="entry name" value="Tscrpt_reg_HTH_GntR"/>
</dbReference>
<dbReference type="PRINTS" id="PR00035">
    <property type="entry name" value="HTHGNTR"/>
</dbReference>
<keyword evidence="1" id="KW-0805">Transcription regulation</keyword>
<dbReference type="SUPFAM" id="SSF46785">
    <property type="entry name" value="Winged helix' DNA-binding domain"/>
    <property type="match status" value="1"/>
</dbReference>
<evidence type="ECO:0000256" key="2">
    <source>
        <dbReference type="ARBA" id="ARBA00023125"/>
    </source>
</evidence>
<evidence type="ECO:0000259" key="4">
    <source>
        <dbReference type="PROSITE" id="PS50949"/>
    </source>
</evidence>
<dbReference type="InterPro" id="IPR008920">
    <property type="entry name" value="TF_FadR/GntR_C"/>
</dbReference>
<dbReference type="PROSITE" id="PS50949">
    <property type="entry name" value="HTH_GNTR"/>
    <property type="match status" value="1"/>
</dbReference>
<keyword evidence="6" id="KW-1185">Reference proteome</keyword>
<dbReference type="SUPFAM" id="SSF48008">
    <property type="entry name" value="GntR ligand-binding domain-like"/>
    <property type="match status" value="1"/>
</dbReference>
<evidence type="ECO:0000313" key="6">
    <source>
        <dbReference type="Proteomes" id="UP000469185"/>
    </source>
</evidence>
<dbReference type="InterPro" id="IPR036390">
    <property type="entry name" value="WH_DNA-bd_sf"/>
</dbReference>
<dbReference type="Pfam" id="PF00392">
    <property type="entry name" value="GntR"/>
    <property type="match status" value="1"/>
</dbReference>
<dbReference type="RefSeq" id="WP_163816890.1">
    <property type="nucleotide sequence ID" value="NZ_JAAGOB010000002.1"/>
</dbReference>
<dbReference type="AlphaFoldDB" id="A0A6N9YIR2"/>
<dbReference type="GO" id="GO:0003700">
    <property type="term" value="F:DNA-binding transcription factor activity"/>
    <property type="evidence" value="ECO:0007669"/>
    <property type="project" value="InterPro"/>
</dbReference>
<dbReference type="SMART" id="SM00895">
    <property type="entry name" value="FCD"/>
    <property type="match status" value="1"/>
</dbReference>
<comment type="caution">
    <text evidence="5">The sequence shown here is derived from an EMBL/GenBank/DDBJ whole genome shotgun (WGS) entry which is preliminary data.</text>
</comment>
<dbReference type="Pfam" id="PF07729">
    <property type="entry name" value="FCD"/>
    <property type="match status" value="1"/>
</dbReference>
<organism evidence="5 6">
    <name type="scientific">Phytoactinopolyspora alkaliphila</name>
    <dbReference type="NCBI Taxonomy" id="1783498"/>
    <lineage>
        <taxon>Bacteria</taxon>
        <taxon>Bacillati</taxon>
        <taxon>Actinomycetota</taxon>
        <taxon>Actinomycetes</taxon>
        <taxon>Jiangellales</taxon>
        <taxon>Jiangellaceae</taxon>
        <taxon>Phytoactinopolyspora</taxon>
    </lineage>
</organism>
<proteinExistence type="predicted"/>
<dbReference type="SMART" id="SM00345">
    <property type="entry name" value="HTH_GNTR"/>
    <property type="match status" value="1"/>
</dbReference>
<feature type="domain" description="HTH gntR-type" evidence="4">
    <location>
        <begin position="3"/>
        <end position="71"/>
    </location>
</feature>
<evidence type="ECO:0000256" key="1">
    <source>
        <dbReference type="ARBA" id="ARBA00023015"/>
    </source>
</evidence>
<keyword evidence="3" id="KW-0804">Transcription</keyword>
<dbReference type="Gene3D" id="1.10.10.10">
    <property type="entry name" value="Winged helix-like DNA-binding domain superfamily/Winged helix DNA-binding domain"/>
    <property type="match status" value="1"/>
</dbReference>
<protein>
    <submittedName>
        <fullName evidence="5">FadR family transcriptional regulator</fullName>
    </submittedName>
</protein>
<dbReference type="GO" id="GO:0003677">
    <property type="term" value="F:DNA binding"/>
    <property type="evidence" value="ECO:0007669"/>
    <property type="project" value="UniProtKB-KW"/>
</dbReference>
<dbReference type="InterPro" id="IPR036388">
    <property type="entry name" value="WH-like_DNA-bd_sf"/>
</dbReference>
<dbReference type="PANTHER" id="PTHR43537:SF5">
    <property type="entry name" value="UXU OPERON TRANSCRIPTIONAL REGULATOR"/>
    <property type="match status" value="1"/>
</dbReference>
<evidence type="ECO:0000256" key="3">
    <source>
        <dbReference type="ARBA" id="ARBA00023163"/>
    </source>
</evidence>
<accession>A0A6N9YIR2</accession>
<evidence type="ECO:0000313" key="5">
    <source>
        <dbReference type="EMBL" id="NED94825.1"/>
    </source>
</evidence>
<dbReference type="InterPro" id="IPR011711">
    <property type="entry name" value="GntR_C"/>
</dbReference>